<feature type="compositionally biased region" description="Basic and acidic residues" evidence="1">
    <location>
        <begin position="44"/>
        <end position="56"/>
    </location>
</feature>
<dbReference type="HOGENOM" id="CLU_2552389_0_0_3"/>
<keyword evidence="3" id="KW-1185">Reference proteome</keyword>
<dbReference type="EMBL" id="DS989848">
    <property type="protein sequence ID" value="EDX75647.1"/>
    <property type="molecule type" value="Genomic_DNA"/>
</dbReference>
<protein>
    <submittedName>
        <fullName evidence="2">Uncharacterized protein</fullName>
    </submittedName>
</protein>
<proteinExistence type="predicted"/>
<feature type="region of interest" description="Disordered" evidence="1">
    <location>
        <begin position="33"/>
        <end position="56"/>
    </location>
</feature>
<reference evidence="2 3" key="1">
    <citation type="submission" date="2008-07" db="EMBL/GenBank/DDBJ databases">
        <authorList>
            <person name="Tandeau de Marsac N."/>
            <person name="Ferriera S."/>
            <person name="Johnson J."/>
            <person name="Kravitz S."/>
            <person name="Beeson K."/>
            <person name="Sutton G."/>
            <person name="Rogers Y.-H."/>
            <person name="Friedman R."/>
            <person name="Frazier M."/>
            <person name="Venter J.C."/>
        </authorList>
    </citation>
    <scope>NUCLEOTIDE SEQUENCE [LARGE SCALE GENOMIC DNA]</scope>
    <source>
        <strain evidence="2 3">PCC 7420</strain>
    </source>
</reference>
<sequence>MEASLCDGSPSPMQQKRSILCPPPCHKNEVSSVIPPLVGGNEGGRGERGGWEKGLGDEGEKLASRAFHLKLIPMHVGAPLQF</sequence>
<gene>
    <name evidence="2" type="ORF">MC7420_6302</name>
</gene>
<dbReference type="STRING" id="118168.MC7420_6302"/>
<name>B4VQP6_9CYAN</name>
<dbReference type="AlphaFoldDB" id="B4VQP6"/>
<dbReference type="Proteomes" id="UP000003835">
    <property type="component" value="Unassembled WGS sequence"/>
</dbReference>
<organism evidence="2 3">
    <name type="scientific">Coleofasciculus chthonoplastes PCC 7420</name>
    <dbReference type="NCBI Taxonomy" id="118168"/>
    <lineage>
        <taxon>Bacteria</taxon>
        <taxon>Bacillati</taxon>
        <taxon>Cyanobacteriota</taxon>
        <taxon>Cyanophyceae</taxon>
        <taxon>Coleofasciculales</taxon>
        <taxon>Coleofasciculaceae</taxon>
        <taxon>Coleofasciculus</taxon>
    </lineage>
</organism>
<evidence type="ECO:0000313" key="3">
    <source>
        <dbReference type="Proteomes" id="UP000003835"/>
    </source>
</evidence>
<evidence type="ECO:0000313" key="2">
    <source>
        <dbReference type="EMBL" id="EDX75647.1"/>
    </source>
</evidence>
<evidence type="ECO:0000256" key="1">
    <source>
        <dbReference type="SAM" id="MobiDB-lite"/>
    </source>
</evidence>
<accession>B4VQP6</accession>